<dbReference type="STRING" id="1824.SAMN05444423_105335"/>
<feature type="compositionally biased region" description="Basic residues" evidence="1">
    <location>
        <begin position="115"/>
        <end position="126"/>
    </location>
</feature>
<dbReference type="InterPro" id="IPR011129">
    <property type="entry name" value="CSD"/>
</dbReference>
<feature type="domain" description="CSD" evidence="2">
    <location>
        <begin position="30"/>
        <end position="95"/>
    </location>
</feature>
<organism evidence="3 4">
    <name type="scientific">Nocardia asteroides NBRC 15531</name>
    <dbReference type="NCBI Taxonomy" id="1110697"/>
    <lineage>
        <taxon>Bacteria</taxon>
        <taxon>Bacillati</taxon>
        <taxon>Actinomycetota</taxon>
        <taxon>Actinomycetes</taxon>
        <taxon>Mycobacteriales</taxon>
        <taxon>Nocardiaceae</taxon>
        <taxon>Nocardia</taxon>
    </lineage>
</organism>
<dbReference type="eggNOG" id="COG1278">
    <property type="taxonomic scope" value="Bacteria"/>
</dbReference>
<reference evidence="3 4" key="1">
    <citation type="journal article" date="2014" name="BMC Genomics">
        <title>Genome based analysis of type-I polyketide synthase and nonribosomal peptide synthetase gene clusters in seven strains of five representative Nocardia species.</title>
        <authorList>
            <person name="Komaki H."/>
            <person name="Ichikawa N."/>
            <person name="Hosoyama A."/>
            <person name="Takahashi-Nakaguchi A."/>
            <person name="Matsuzawa T."/>
            <person name="Suzuki K."/>
            <person name="Fujita N."/>
            <person name="Gonoi T."/>
        </authorList>
    </citation>
    <scope>NUCLEOTIDE SEQUENCE [LARGE SCALE GENOMIC DNA]</scope>
    <source>
        <strain evidence="3 4">NBRC 15531</strain>
    </source>
</reference>
<sequence length="126" mass="13617">MPTTICPASPTDLPAELDPHRHACADSPAWHPGRVDWFDAEKGFGFLIPDRGGPAVFCDFTAIDAPGYKTLRAGQRVVFAAGDNGRGPEAIRILTYDEPAADPTPLDGVRPQSPRSRRIHCRARAA</sequence>
<dbReference type="PROSITE" id="PS51857">
    <property type="entry name" value="CSD_2"/>
    <property type="match status" value="1"/>
</dbReference>
<keyword evidence="4" id="KW-1185">Reference proteome</keyword>
<gene>
    <name evidence="3" type="ORF">NCAST_08_00370</name>
</gene>
<dbReference type="CDD" id="cd04458">
    <property type="entry name" value="CSP_CDS"/>
    <property type="match status" value="1"/>
</dbReference>
<evidence type="ECO:0000256" key="1">
    <source>
        <dbReference type="SAM" id="MobiDB-lite"/>
    </source>
</evidence>
<dbReference type="Proteomes" id="UP000017048">
    <property type="component" value="Unassembled WGS sequence"/>
</dbReference>
<protein>
    <recommendedName>
        <fullName evidence="2">CSD domain-containing protein</fullName>
    </recommendedName>
</protein>
<proteinExistence type="predicted"/>
<evidence type="ECO:0000313" key="4">
    <source>
        <dbReference type="Proteomes" id="UP000017048"/>
    </source>
</evidence>
<dbReference type="PRINTS" id="PR00050">
    <property type="entry name" value="COLDSHOCK"/>
</dbReference>
<dbReference type="GeneID" id="91520074"/>
<feature type="region of interest" description="Disordered" evidence="1">
    <location>
        <begin position="97"/>
        <end position="126"/>
    </location>
</feature>
<dbReference type="Pfam" id="PF00313">
    <property type="entry name" value="CSD"/>
    <property type="match status" value="1"/>
</dbReference>
<accession>U5E766</accession>
<dbReference type="InterPro" id="IPR002059">
    <property type="entry name" value="CSP_DNA-bd"/>
</dbReference>
<dbReference type="SUPFAM" id="SSF50249">
    <property type="entry name" value="Nucleic acid-binding proteins"/>
    <property type="match status" value="1"/>
</dbReference>
<dbReference type="GO" id="GO:0003676">
    <property type="term" value="F:nucleic acid binding"/>
    <property type="evidence" value="ECO:0007669"/>
    <property type="project" value="InterPro"/>
</dbReference>
<dbReference type="RefSeq" id="WP_019050594.1">
    <property type="nucleotide sequence ID" value="NZ_BAFO02000008.1"/>
</dbReference>
<dbReference type="SMART" id="SM00357">
    <property type="entry name" value="CSP"/>
    <property type="match status" value="1"/>
</dbReference>
<evidence type="ECO:0000259" key="2">
    <source>
        <dbReference type="PROSITE" id="PS51857"/>
    </source>
</evidence>
<dbReference type="Gene3D" id="2.40.50.140">
    <property type="entry name" value="Nucleic acid-binding proteins"/>
    <property type="match status" value="1"/>
</dbReference>
<name>U5E766_NOCAS</name>
<comment type="caution">
    <text evidence="3">The sequence shown here is derived from an EMBL/GenBank/DDBJ whole genome shotgun (WGS) entry which is preliminary data.</text>
</comment>
<dbReference type="EMBL" id="BAFO02000008">
    <property type="protein sequence ID" value="GAD82166.1"/>
    <property type="molecule type" value="Genomic_DNA"/>
</dbReference>
<dbReference type="InterPro" id="IPR012340">
    <property type="entry name" value="NA-bd_OB-fold"/>
</dbReference>
<dbReference type="AlphaFoldDB" id="U5E766"/>
<evidence type="ECO:0000313" key="3">
    <source>
        <dbReference type="EMBL" id="GAD82166.1"/>
    </source>
</evidence>